<sequence>MSDKIDLSIDAGRLLFGLSRIGYTTSAAICDIIDNSVRANANNINLLIKKEREDFSDNKRNNVKEYIIIDDGDGMDEGAIEEALKLGSTDDHYDDKSLSKFGLGLKSASFSQGDVLKVISSDGTGFNKYEVSLPKVMEAKEYFAEKTEIEENESELIETYLKDGKGTIIIISAIRLNNHPSVRNTIKELKTKVGVIYFYFLSESGVNITIGDKKIDAIDPLFVSEANENGNLNENEWDGTEVRWIEKPKELTLDDELKINVTIEITQLPYPPIYRIKNIGESRDKEVRERYLIEAGNYGFYVYRNKRLISWASNLQGIIPYDQDFYAFRGRILINDEADDFFNIDVKKSSLTLSEEAFRNISDFTKEAKSKSKAAWKNAGKISRDIINKAPNEIANKLLDEFEQIEILPGDDLPDEEIALERLKAITDDMTSKIKWIIKMMKEDKGEEVDDTVDDDYTEDEKEEAIKGEKNANLTKIFRVSSVEDNLLWEPYYDTDLGNCVRINKIHRFARLIYEDNAENRDLQILFDLMMLQFADSELYAYKNIGKYEYDDLKVILRESRRIVSEFLANMCRKLENDLPPNYSDEKYA</sequence>
<keyword evidence="2" id="KW-1185">Reference proteome</keyword>
<evidence type="ECO:0000313" key="1">
    <source>
        <dbReference type="EMBL" id="RDK88982.1"/>
    </source>
</evidence>
<keyword evidence="1" id="KW-0808">Transferase</keyword>
<dbReference type="GO" id="GO:0016301">
    <property type="term" value="F:kinase activity"/>
    <property type="evidence" value="ECO:0007669"/>
    <property type="project" value="UniProtKB-KW"/>
</dbReference>
<dbReference type="Proteomes" id="UP000255317">
    <property type="component" value="Unassembled WGS sequence"/>
</dbReference>
<gene>
    <name evidence="1" type="ORF">C8D94_101861</name>
</gene>
<comment type="caution">
    <text evidence="1">The sequence shown here is derived from an EMBL/GenBank/DDBJ whole genome shotgun (WGS) entry which is preliminary data.</text>
</comment>
<proteinExistence type="predicted"/>
<dbReference type="Gene3D" id="3.30.565.10">
    <property type="entry name" value="Histidine kinase-like ATPase, C-terminal domain"/>
    <property type="match status" value="1"/>
</dbReference>
<dbReference type="SUPFAM" id="SSF55874">
    <property type="entry name" value="ATPase domain of HSP90 chaperone/DNA topoisomerase II/histidine kinase"/>
    <property type="match status" value="1"/>
</dbReference>
<dbReference type="InterPro" id="IPR036890">
    <property type="entry name" value="HATPase_C_sf"/>
</dbReference>
<reference evidence="1 2" key="1">
    <citation type="submission" date="2018-07" db="EMBL/GenBank/DDBJ databases">
        <title>Genomic Encyclopedia of Type Strains, Phase IV (KMG-IV): sequencing the most valuable type-strain genomes for metagenomic binning, comparative biology and taxonomic classification.</title>
        <authorList>
            <person name="Goeker M."/>
        </authorList>
    </citation>
    <scope>NUCLEOTIDE SEQUENCE [LARGE SCALE GENOMIC DNA]</scope>
    <source>
        <strain evidence="1 2">DSM 101478</strain>
    </source>
</reference>
<keyword evidence="1" id="KW-0418">Kinase</keyword>
<dbReference type="RefSeq" id="WP_115122639.1">
    <property type="nucleotide sequence ID" value="NZ_QRAO01000001.1"/>
</dbReference>
<dbReference type="Pfam" id="PF13589">
    <property type="entry name" value="HATPase_c_3"/>
    <property type="match status" value="1"/>
</dbReference>
<evidence type="ECO:0000313" key="2">
    <source>
        <dbReference type="Proteomes" id="UP000255317"/>
    </source>
</evidence>
<dbReference type="EMBL" id="QRAO01000001">
    <property type="protein sequence ID" value="RDK88982.1"/>
    <property type="molecule type" value="Genomic_DNA"/>
</dbReference>
<organism evidence="1 2">
    <name type="scientific">Marinirhabdus gelatinilytica</name>
    <dbReference type="NCBI Taxonomy" id="1703343"/>
    <lineage>
        <taxon>Bacteria</taxon>
        <taxon>Pseudomonadati</taxon>
        <taxon>Bacteroidota</taxon>
        <taxon>Flavobacteriia</taxon>
        <taxon>Flavobacteriales</taxon>
        <taxon>Flavobacteriaceae</taxon>
    </lineage>
</organism>
<dbReference type="AlphaFoldDB" id="A0A370QKW5"/>
<name>A0A370QKW5_9FLAO</name>
<accession>A0A370QKW5</accession>
<protein>
    <submittedName>
        <fullName evidence="1">Histidine kinase/DNA gyrase B/HSP90-like ATPase</fullName>
    </submittedName>
</protein>
<dbReference type="OrthoDB" id="9813438at2"/>